<dbReference type="GO" id="GO:0008233">
    <property type="term" value="F:peptidase activity"/>
    <property type="evidence" value="ECO:0007669"/>
    <property type="project" value="UniProtKB-KW"/>
</dbReference>
<keyword evidence="5" id="KW-0934">Plastid</keyword>
<accession>A0A1Z5J7G1</accession>
<evidence type="ECO:0000313" key="15">
    <source>
        <dbReference type="EMBL" id="GAX09935.1"/>
    </source>
</evidence>
<dbReference type="PANTHER" id="PTHR31412:SF0">
    <property type="entry name" value="ZINC METALLOPROTEASE EGY1, CHLOROPLASTIC-RELATED"/>
    <property type="match status" value="1"/>
</dbReference>
<name>A0A1Z5J7G1_FISSO</name>
<feature type="transmembrane region" description="Helical" evidence="13">
    <location>
        <begin position="457"/>
        <end position="480"/>
    </location>
</feature>
<keyword evidence="10 13" id="KW-1133">Transmembrane helix</keyword>
<dbReference type="CDD" id="cd06160">
    <property type="entry name" value="S2P-M50_like_2"/>
    <property type="match status" value="1"/>
</dbReference>
<keyword evidence="6" id="KW-0645">Protease</keyword>
<keyword evidence="9" id="KW-0809">Transit peptide</keyword>
<feature type="transmembrane region" description="Helical" evidence="13">
    <location>
        <begin position="621"/>
        <end position="640"/>
    </location>
</feature>
<reference evidence="15 16" key="1">
    <citation type="journal article" date="2015" name="Plant Cell">
        <title>Oil accumulation by the oleaginous diatom Fistulifera solaris as revealed by the genome and transcriptome.</title>
        <authorList>
            <person name="Tanaka T."/>
            <person name="Maeda Y."/>
            <person name="Veluchamy A."/>
            <person name="Tanaka M."/>
            <person name="Abida H."/>
            <person name="Marechal E."/>
            <person name="Bowler C."/>
            <person name="Muto M."/>
            <person name="Sunaga Y."/>
            <person name="Tanaka M."/>
            <person name="Yoshino T."/>
            <person name="Taniguchi T."/>
            <person name="Fukuda Y."/>
            <person name="Nemoto M."/>
            <person name="Matsumoto M."/>
            <person name="Wong P.S."/>
            <person name="Aburatani S."/>
            <person name="Fujibuchi W."/>
        </authorList>
    </citation>
    <scope>NUCLEOTIDE SEQUENCE [LARGE SCALE GENOMIC DNA]</scope>
    <source>
        <strain evidence="15 16">JPCC DA0580</strain>
    </source>
</reference>
<evidence type="ECO:0000256" key="5">
    <source>
        <dbReference type="ARBA" id="ARBA00022640"/>
    </source>
</evidence>
<keyword evidence="11 13" id="KW-0472">Membrane</keyword>
<sequence length="646" mass="71405">MNLTNSSISASEYMEMAARYKKRAKEIMDEAIALEAQQQAKKAIKIQQQDQVNQEAIRRFFSSTKNVSSQSVSELLEKERWTVDQLIPIVHTLYEREKSAIAANNTEQLEVARSLLQTILDGAAITDGRKGLEKLSDKSSRWSGKGLSTLTAQLKEWRRKDEDSFQRRLASDLYDAIKSNTTIEKYIKKSLGLAIENEEETDVKPTAGNQTSVTVLPYWIPLSLLPYIVAAKTLLDRKDVEDIKEKVLSTSRFYCTSSESVPVAALFRGNIRSKGAVTEKNNSELVANVFDEIQHLMREKSISSRVQLFVMPDPEWAPDRDKQEPKPKPVILALPRAVVPDDTLAGRSKIRKLVRNVVSFTAFASICNFALRCYSLNWSFYSSIIQANNFAHALSCCPIVAGIIAVQAAHEVAHLLVARRNGIRTGKPVPIPSPYLHAGLFGCITPLRSFPRNRCSLFDWALSGPLTGIIVSLVLMIFGLHHTVNASHTALSRFPVISIAELKCSFLVGSLTSLIAPKVMMLPNSQPIPMHPLFMVGFTGILSSALNMLPVFRLDGGRACTAVLGTRTSALASSWTLLMLLSAAISGSSIFGYWAAIIIFFQRRQDIPVRDSVTQVNDMRVAAWIASLATSLLALLPFPGGPFPLL</sequence>
<proteinExistence type="inferred from homology"/>
<evidence type="ECO:0000256" key="4">
    <source>
        <dbReference type="ARBA" id="ARBA00022528"/>
    </source>
</evidence>
<evidence type="ECO:0000256" key="8">
    <source>
        <dbReference type="ARBA" id="ARBA00022801"/>
    </source>
</evidence>
<keyword evidence="16" id="KW-1185">Reference proteome</keyword>
<feature type="transmembrane region" description="Helical" evidence="13">
    <location>
        <begin position="572"/>
        <end position="601"/>
    </location>
</feature>
<comment type="subcellular location">
    <subcellularLocation>
        <location evidence="1">Membrane</location>
        <topology evidence="1">Multi-pass membrane protein</topology>
    </subcellularLocation>
    <subcellularLocation>
        <location evidence="2">Plastid</location>
        <location evidence="2">Chloroplast</location>
    </subcellularLocation>
</comment>
<evidence type="ECO:0000256" key="3">
    <source>
        <dbReference type="ARBA" id="ARBA00007931"/>
    </source>
</evidence>
<organism evidence="15 16">
    <name type="scientific">Fistulifera solaris</name>
    <name type="common">Oleaginous diatom</name>
    <dbReference type="NCBI Taxonomy" id="1519565"/>
    <lineage>
        <taxon>Eukaryota</taxon>
        <taxon>Sar</taxon>
        <taxon>Stramenopiles</taxon>
        <taxon>Ochrophyta</taxon>
        <taxon>Bacillariophyta</taxon>
        <taxon>Bacillariophyceae</taxon>
        <taxon>Bacillariophycidae</taxon>
        <taxon>Naviculales</taxon>
        <taxon>Naviculaceae</taxon>
        <taxon>Fistulifera</taxon>
    </lineage>
</organism>
<dbReference type="InParanoid" id="A0A1Z5J7G1"/>
<dbReference type="OrthoDB" id="195057at2759"/>
<feature type="coiled-coil region" evidence="12">
    <location>
        <begin position="10"/>
        <end position="37"/>
    </location>
</feature>
<feature type="transmembrane region" description="Helical" evidence="13">
    <location>
        <begin position="500"/>
        <end position="521"/>
    </location>
</feature>
<dbReference type="GO" id="GO:0006508">
    <property type="term" value="P:proteolysis"/>
    <property type="evidence" value="ECO:0007669"/>
    <property type="project" value="UniProtKB-KW"/>
</dbReference>
<feature type="domain" description="Peptidase M50" evidence="14">
    <location>
        <begin position="400"/>
        <end position="569"/>
    </location>
</feature>
<dbReference type="Proteomes" id="UP000198406">
    <property type="component" value="Unassembled WGS sequence"/>
</dbReference>
<evidence type="ECO:0000256" key="13">
    <source>
        <dbReference type="SAM" id="Phobius"/>
    </source>
</evidence>
<dbReference type="InterPro" id="IPR008915">
    <property type="entry name" value="Peptidase_M50"/>
</dbReference>
<protein>
    <recommendedName>
        <fullName evidence="14">Peptidase M50 domain-containing protein</fullName>
    </recommendedName>
</protein>
<dbReference type="PANTHER" id="PTHR31412">
    <property type="entry name" value="ZINC METALLOPROTEASE EGY1"/>
    <property type="match status" value="1"/>
</dbReference>
<keyword evidence="4" id="KW-0150">Chloroplast</keyword>
<evidence type="ECO:0000256" key="1">
    <source>
        <dbReference type="ARBA" id="ARBA00004141"/>
    </source>
</evidence>
<dbReference type="Pfam" id="PF02163">
    <property type="entry name" value="Peptidase_M50"/>
    <property type="match status" value="1"/>
</dbReference>
<keyword evidence="12" id="KW-0175">Coiled coil</keyword>
<dbReference type="GO" id="GO:0016020">
    <property type="term" value="C:membrane"/>
    <property type="evidence" value="ECO:0007669"/>
    <property type="project" value="UniProtKB-SubCell"/>
</dbReference>
<comment type="similarity">
    <text evidence="3">Belongs to the peptidase M50B family.</text>
</comment>
<evidence type="ECO:0000256" key="10">
    <source>
        <dbReference type="ARBA" id="ARBA00022989"/>
    </source>
</evidence>
<dbReference type="AlphaFoldDB" id="A0A1Z5J7G1"/>
<evidence type="ECO:0000256" key="6">
    <source>
        <dbReference type="ARBA" id="ARBA00022670"/>
    </source>
</evidence>
<evidence type="ECO:0000313" key="16">
    <source>
        <dbReference type="Proteomes" id="UP000198406"/>
    </source>
</evidence>
<dbReference type="GO" id="GO:0009507">
    <property type="term" value="C:chloroplast"/>
    <property type="evidence" value="ECO:0007669"/>
    <property type="project" value="UniProtKB-SubCell"/>
</dbReference>
<keyword evidence="8" id="KW-0378">Hydrolase</keyword>
<dbReference type="InterPro" id="IPR044838">
    <property type="entry name" value="EGY1-like"/>
</dbReference>
<comment type="caution">
    <text evidence="15">The sequence shown here is derived from an EMBL/GenBank/DDBJ whole genome shotgun (WGS) entry which is preliminary data.</text>
</comment>
<dbReference type="EMBL" id="BDSP01000013">
    <property type="protein sequence ID" value="GAX09935.1"/>
    <property type="molecule type" value="Genomic_DNA"/>
</dbReference>
<evidence type="ECO:0000256" key="2">
    <source>
        <dbReference type="ARBA" id="ARBA00004229"/>
    </source>
</evidence>
<gene>
    <name evidence="15" type="ORF">FisN_11Lh076</name>
</gene>
<keyword evidence="7 13" id="KW-0812">Transmembrane</keyword>
<evidence type="ECO:0000256" key="7">
    <source>
        <dbReference type="ARBA" id="ARBA00022692"/>
    </source>
</evidence>
<evidence type="ECO:0000256" key="12">
    <source>
        <dbReference type="SAM" id="Coils"/>
    </source>
</evidence>
<evidence type="ECO:0000259" key="14">
    <source>
        <dbReference type="Pfam" id="PF02163"/>
    </source>
</evidence>
<evidence type="ECO:0000256" key="11">
    <source>
        <dbReference type="ARBA" id="ARBA00023136"/>
    </source>
</evidence>
<evidence type="ECO:0000256" key="9">
    <source>
        <dbReference type="ARBA" id="ARBA00022946"/>
    </source>
</evidence>